<proteinExistence type="predicted"/>
<gene>
    <name evidence="1" type="ORF">VLL09_04810</name>
</gene>
<protein>
    <submittedName>
        <fullName evidence="1">Uncharacterized protein</fullName>
    </submittedName>
</protein>
<dbReference type="AlphaFoldDB" id="A0AB38Z802"/>
<evidence type="ECO:0000313" key="2">
    <source>
        <dbReference type="Proteomes" id="UP001327986"/>
    </source>
</evidence>
<sequence>MKNCEDFTRENNKLDRIPDFIKGHDEQWLANNNDLRVKERTR</sequence>
<dbReference type="Proteomes" id="UP001327986">
    <property type="component" value="Chromosome"/>
</dbReference>
<reference evidence="1" key="1">
    <citation type="submission" date="2023-12" db="EMBL/GenBank/DDBJ databases">
        <title>Isolation of organohalide respiring bacteria Dehalococcoides mccartyi strain GPTCE1 in groundwater collected near a chemical plant in Suzhou, China.</title>
        <authorList>
            <person name="Liu G."/>
        </authorList>
    </citation>
    <scope>NUCLEOTIDE SEQUENCE</scope>
    <source>
        <strain evidence="1">GPTCE1</strain>
    </source>
</reference>
<evidence type="ECO:0000313" key="1">
    <source>
        <dbReference type="EMBL" id="WRO06713.1"/>
    </source>
</evidence>
<accession>A0AB38Z802</accession>
<dbReference type="EMBL" id="CP141531">
    <property type="protein sequence ID" value="WRO06713.1"/>
    <property type="molecule type" value="Genomic_DNA"/>
</dbReference>
<dbReference type="RefSeq" id="WP_324664246.1">
    <property type="nucleotide sequence ID" value="NZ_CP141531.1"/>
</dbReference>
<name>A0AB38Z802_9CHLR</name>
<organism evidence="1 2">
    <name type="scientific">Dehalococcoides mccartyi</name>
    <dbReference type="NCBI Taxonomy" id="61435"/>
    <lineage>
        <taxon>Bacteria</taxon>
        <taxon>Bacillati</taxon>
        <taxon>Chloroflexota</taxon>
        <taxon>Dehalococcoidia</taxon>
        <taxon>Dehalococcoidales</taxon>
        <taxon>Dehalococcoidaceae</taxon>
        <taxon>Dehalococcoides</taxon>
    </lineage>
</organism>